<dbReference type="PROSITE" id="PS00211">
    <property type="entry name" value="ABC_TRANSPORTER_1"/>
    <property type="match status" value="1"/>
</dbReference>
<keyword evidence="10" id="KW-1185">Reference proteome</keyword>
<reference evidence="10" key="1">
    <citation type="journal article" date="2019" name="Int. J. Syst. Evol. Microbiol.">
        <title>The Global Catalogue of Microorganisms (GCM) 10K type strain sequencing project: providing services to taxonomists for standard genome sequencing and annotation.</title>
        <authorList>
            <consortium name="The Broad Institute Genomics Platform"/>
            <consortium name="The Broad Institute Genome Sequencing Center for Infectious Disease"/>
            <person name="Wu L."/>
            <person name="Ma J."/>
        </authorList>
    </citation>
    <scope>NUCLEOTIDE SEQUENCE [LARGE SCALE GENOMIC DNA]</scope>
    <source>
        <strain evidence="10">KCTC 42143</strain>
    </source>
</reference>
<feature type="domain" description="ABC transporter" evidence="8">
    <location>
        <begin position="3"/>
        <end position="227"/>
    </location>
</feature>
<dbReference type="EMBL" id="JBHUFF010000013">
    <property type="protein sequence ID" value="MFD1799581.1"/>
    <property type="molecule type" value="Genomic_DNA"/>
</dbReference>
<evidence type="ECO:0000256" key="3">
    <source>
        <dbReference type="ARBA" id="ARBA00022448"/>
    </source>
</evidence>
<keyword evidence="4" id="KW-1003">Cell membrane</keyword>
<evidence type="ECO:0000256" key="7">
    <source>
        <dbReference type="ARBA" id="ARBA00023136"/>
    </source>
</evidence>
<evidence type="ECO:0000256" key="2">
    <source>
        <dbReference type="ARBA" id="ARBA00005417"/>
    </source>
</evidence>
<name>A0ABW4NMU1_9LACT</name>
<dbReference type="Pfam" id="PF00005">
    <property type="entry name" value="ABC_tran"/>
    <property type="match status" value="1"/>
</dbReference>
<evidence type="ECO:0000256" key="6">
    <source>
        <dbReference type="ARBA" id="ARBA00022840"/>
    </source>
</evidence>
<evidence type="ECO:0000313" key="10">
    <source>
        <dbReference type="Proteomes" id="UP001597285"/>
    </source>
</evidence>
<proteinExistence type="inferred from homology"/>
<dbReference type="SUPFAM" id="SSF52540">
    <property type="entry name" value="P-loop containing nucleoside triphosphate hydrolases"/>
    <property type="match status" value="1"/>
</dbReference>
<evidence type="ECO:0000256" key="1">
    <source>
        <dbReference type="ARBA" id="ARBA00004202"/>
    </source>
</evidence>
<dbReference type="InterPro" id="IPR003593">
    <property type="entry name" value="AAA+_ATPase"/>
</dbReference>
<comment type="subcellular location">
    <subcellularLocation>
        <location evidence="1">Cell membrane</location>
        <topology evidence="1">Peripheral membrane protein</topology>
    </subcellularLocation>
</comment>
<dbReference type="GO" id="GO:0005524">
    <property type="term" value="F:ATP binding"/>
    <property type="evidence" value="ECO:0007669"/>
    <property type="project" value="UniProtKB-KW"/>
</dbReference>
<dbReference type="InterPro" id="IPR050086">
    <property type="entry name" value="MetN_ABC_transporter-like"/>
</dbReference>
<dbReference type="Gene3D" id="3.40.50.300">
    <property type="entry name" value="P-loop containing nucleotide triphosphate hydrolases"/>
    <property type="match status" value="1"/>
</dbReference>
<protein>
    <submittedName>
        <fullName evidence="9">Amino acid ABC transporter ATP-binding protein</fullName>
    </submittedName>
</protein>
<sequence>MVLKAEGISKEFNRLKVIDDFDFTIESNEIVTLVGKSGTGKTTLMRLLNGLEKADKGTISIDGHYLCRATPDGKTEYVSKQERKKYSNQIGMVFQDYQLFPNLTVVENCIEAPVSQKLLTKSEAYQKAEELLSQMGLSAKRDVYPRTLSGGQQQRAAIARAMMLNPKILCFDEPTSALDAETSNEVGKMIQKIAASGTGILIVTHDTEFAKVFGTRVVSSDIFSGHNEKE</sequence>
<keyword evidence="7" id="KW-0472">Membrane</keyword>
<dbReference type="InterPro" id="IPR027417">
    <property type="entry name" value="P-loop_NTPase"/>
</dbReference>
<gene>
    <name evidence="9" type="ORF">ACFSBK_06920</name>
</gene>
<dbReference type="PROSITE" id="PS50893">
    <property type="entry name" value="ABC_TRANSPORTER_2"/>
    <property type="match status" value="1"/>
</dbReference>
<dbReference type="InterPro" id="IPR017871">
    <property type="entry name" value="ABC_transporter-like_CS"/>
</dbReference>
<comment type="caution">
    <text evidence="9">The sequence shown here is derived from an EMBL/GenBank/DDBJ whole genome shotgun (WGS) entry which is preliminary data.</text>
</comment>
<keyword evidence="6 9" id="KW-0067">ATP-binding</keyword>
<keyword evidence="3" id="KW-0813">Transport</keyword>
<dbReference type="PANTHER" id="PTHR43166:SF9">
    <property type="entry name" value="GLUTAMATE_ASPARTATE IMPORT ATP-BINDING PROTEIN GLTL"/>
    <property type="match status" value="1"/>
</dbReference>
<dbReference type="Proteomes" id="UP001597285">
    <property type="component" value="Unassembled WGS sequence"/>
</dbReference>
<dbReference type="RefSeq" id="WP_058918235.1">
    <property type="nucleotide sequence ID" value="NZ_JBHSQC010000025.1"/>
</dbReference>
<dbReference type="InterPro" id="IPR003439">
    <property type="entry name" value="ABC_transporter-like_ATP-bd"/>
</dbReference>
<keyword evidence="5" id="KW-0547">Nucleotide-binding</keyword>
<evidence type="ECO:0000256" key="5">
    <source>
        <dbReference type="ARBA" id="ARBA00022741"/>
    </source>
</evidence>
<dbReference type="PANTHER" id="PTHR43166">
    <property type="entry name" value="AMINO ACID IMPORT ATP-BINDING PROTEIN"/>
    <property type="match status" value="1"/>
</dbReference>
<accession>A0ABW4NMU1</accession>
<evidence type="ECO:0000256" key="4">
    <source>
        <dbReference type="ARBA" id="ARBA00022475"/>
    </source>
</evidence>
<dbReference type="SMART" id="SM00382">
    <property type="entry name" value="AAA"/>
    <property type="match status" value="1"/>
</dbReference>
<evidence type="ECO:0000259" key="8">
    <source>
        <dbReference type="PROSITE" id="PS50893"/>
    </source>
</evidence>
<organism evidence="9 10">
    <name type="scientific">Carnobacterium antarcticum</name>
    <dbReference type="NCBI Taxonomy" id="2126436"/>
    <lineage>
        <taxon>Bacteria</taxon>
        <taxon>Bacillati</taxon>
        <taxon>Bacillota</taxon>
        <taxon>Bacilli</taxon>
        <taxon>Lactobacillales</taxon>
        <taxon>Carnobacteriaceae</taxon>
        <taxon>Carnobacterium</taxon>
    </lineage>
</organism>
<comment type="similarity">
    <text evidence="2">Belongs to the ABC transporter superfamily.</text>
</comment>
<evidence type="ECO:0000313" key="9">
    <source>
        <dbReference type="EMBL" id="MFD1799581.1"/>
    </source>
</evidence>